<keyword evidence="1" id="KW-1133">Transmembrane helix</keyword>
<feature type="transmembrane region" description="Helical" evidence="1">
    <location>
        <begin position="108"/>
        <end position="128"/>
    </location>
</feature>
<reference evidence="2 3" key="1">
    <citation type="submission" date="2023-09" db="EMBL/GenBank/DDBJ databases">
        <authorList>
            <person name="Rey-Velasco X."/>
        </authorList>
    </citation>
    <scope>NUCLEOTIDE SEQUENCE [LARGE SCALE GENOMIC DNA]</scope>
    <source>
        <strain evidence="2 3">F388</strain>
    </source>
</reference>
<dbReference type="EMBL" id="JAVRHR010000001">
    <property type="protein sequence ID" value="MDT0605622.1"/>
    <property type="molecule type" value="Genomic_DNA"/>
</dbReference>
<keyword evidence="1" id="KW-0812">Transmembrane</keyword>
<evidence type="ECO:0000256" key="1">
    <source>
        <dbReference type="SAM" id="Phobius"/>
    </source>
</evidence>
<feature type="transmembrane region" description="Helical" evidence="1">
    <location>
        <begin position="81"/>
        <end position="102"/>
    </location>
</feature>
<sequence>MLSNPTINIKIKLSSLWASLMALYIYGDYFDLYTPNKIPNMLEGKNLLDSPTKLFLAALLLAIPALMIALSVLLKPKLNRILNIVIGVLLTIVVILVGSTSISIWYSFYVFYAFLEALVTILIVYYAWTWPKDY</sequence>
<dbReference type="Pfam" id="PF19851">
    <property type="entry name" value="DUF6326"/>
    <property type="match status" value="1"/>
</dbReference>
<evidence type="ECO:0000313" key="3">
    <source>
        <dbReference type="Proteomes" id="UP001255246"/>
    </source>
</evidence>
<keyword evidence="3" id="KW-1185">Reference proteome</keyword>
<gene>
    <name evidence="2" type="ORF">RM706_01195</name>
</gene>
<name>A0ABU3A615_9FLAO</name>
<dbReference type="Proteomes" id="UP001255246">
    <property type="component" value="Unassembled WGS sequence"/>
</dbReference>
<protein>
    <submittedName>
        <fullName evidence="2">DUF6326 family protein</fullName>
    </submittedName>
</protein>
<comment type="caution">
    <text evidence="2">The sequence shown here is derived from an EMBL/GenBank/DDBJ whole genome shotgun (WGS) entry which is preliminary data.</text>
</comment>
<keyword evidence="1" id="KW-0472">Membrane</keyword>
<organism evidence="2 3">
    <name type="scientific">Croceitalea rosinachiae</name>
    <dbReference type="NCBI Taxonomy" id="3075596"/>
    <lineage>
        <taxon>Bacteria</taxon>
        <taxon>Pseudomonadati</taxon>
        <taxon>Bacteroidota</taxon>
        <taxon>Flavobacteriia</taxon>
        <taxon>Flavobacteriales</taxon>
        <taxon>Flavobacteriaceae</taxon>
        <taxon>Croceitalea</taxon>
    </lineage>
</organism>
<feature type="transmembrane region" description="Helical" evidence="1">
    <location>
        <begin position="54"/>
        <end position="74"/>
    </location>
</feature>
<dbReference type="RefSeq" id="WP_311349192.1">
    <property type="nucleotide sequence ID" value="NZ_JAVRHR010000001.1"/>
</dbReference>
<accession>A0ABU3A615</accession>
<dbReference type="InterPro" id="IPR046289">
    <property type="entry name" value="DUF6326"/>
</dbReference>
<proteinExistence type="predicted"/>
<evidence type="ECO:0000313" key="2">
    <source>
        <dbReference type="EMBL" id="MDT0605622.1"/>
    </source>
</evidence>